<evidence type="ECO:0000256" key="3">
    <source>
        <dbReference type="ARBA" id="ARBA00022741"/>
    </source>
</evidence>
<dbReference type="Proteomes" id="UP000544134">
    <property type="component" value="Unassembled WGS sequence"/>
</dbReference>
<dbReference type="GO" id="GO:0004020">
    <property type="term" value="F:adenylylsulfate kinase activity"/>
    <property type="evidence" value="ECO:0007669"/>
    <property type="project" value="UniProtKB-EC"/>
</dbReference>
<keyword evidence="4" id="KW-0067">ATP-binding</keyword>
<comment type="caution">
    <text evidence="6">The sequence shown here is derived from an EMBL/GenBank/DDBJ whole genome shotgun (WGS) entry which is preliminary data.</text>
</comment>
<keyword evidence="7" id="KW-1185">Reference proteome</keyword>
<feature type="domain" description="APS kinase" evidence="5">
    <location>
        <begin position="1"/>
        <end position="109"/>
    </location>
</feature>
<proteinExistence type="predicted"/>
<keyword evidence="2 6" id="KW-0808">Transferase</keyword>
<evidence type="ECO:0000256" key="4">
    <source>
        <dbReference type="ARBA" id="ARBA00022840"/>
    </source>
</evidence>
<reference evidence="6 7" key="1">
    <citation type="submission" date="2020-04" db="EMBL/GenBank/DDBJ databases">
        <title>Paraburkholderia sp. RP-4-7 isolated from soil.</title>
        <authorList>
            <person name="Dahal R.H."/>
        </authorList>
    </citation>
    <scope>NUCLEOTIDE SEQUENCE [LARGE SCALE GENOMIC DNA]</scope>
    <source>
        <strain evidence="6 7">RP-4-7</strain>
    </source>
</reference>
<gene>
    <name evidence="6" type="ORF">HHL24_28950</name>
</gene>
<keyword evidence="6" id="KW-0418">Kinase</keyword>
<dbReference type="EMBL" id="JABBGJ010000035">
    <property type="protein sequence ID" value="NMM01947.1"/>
    <property type="molecule type" value="Genomic_DNA"/>
</dbReference>
<dbReference type="PANTHER" id="PTHR11055:SF37">
    <property type="entry name" value="ATP SULFURYLASE 2"/>
    <property type="match status" value="1"/>
</dbReference>
<dbReference type="Gene3D" id="3.40.50.300">
    <property type="entry name" value="P-loop containing nucleotide triphosphate hydrolases"/>
    <property type="match status" value="1"/>
</dbReference>
<evidence type="ECO:0000259" key="5">
    <source>
        <dbReference type="Pfam" id="PF01583"/>
    </source>
</evidence>
<protein>
    <submittedName>
        <fullName evidence="6">Adenylyl-sulfate kinase</fullName>
        <ecNumber evidence="6">2.7.1.25</ecNumber>
    </submittedName>
</protein>
<accession>A0A848IS45</accession>
<sequence length="167" mass="18624">MSGAGKPTLACLRGREHYARELRARHPQGKNCRRDLNSDLDFSDIIQHKNIRRSAEVVLVLFEEGHIGVAPIIFPFRADKNAATSIVADDQILKVDVNASCATVEARVFKRPRKMTQQEASSRFTLRVCSQSCVAVERSRACSSRCLEQIFLSTDFFPTTANSVPPC</sequence>
<evidence type="ECO:0000313" key="6">
    <source>
        <dbReference type="EMBL" id="NMM01947.1"/>
    </source>
</evidence>
<dbReference type="InterPro" id="IPR059117">
    <property type="entry name" value="APS_kinase_dom"/>
</dbReference>
<evidence type="ECO:0000256" key="2">
    <source>
        <dbReference type="ARBA" id="ARBA00022679"/>
    </source>
</evidence>
<dbReference type="AlphaFoldDB" id="A0A848IS45"/>
<dbReference type="EC" id="2.7.1.25" evidence="6"/>
<dbReference type="GO" id="GO:0000103">
    <property type="term" value="P:sulfate assimilation"/>
    <property type="evidence" value="ECO:0007669"/>
    <property type="project" value="TreeGrafter"/>
</dbReference>
<evidence type="ECO:0000256" key="1">
    <source>
        <dbReference type="ARBA" id="ARBA00004806"/>
    </source>
</evidence>
<dbReference type="GO" id="GO:0005524">
    <property type="term" value="F:ATP binding"/>
    <property type="evidence" value="ECO:0007669"/>
    <property type="project" value="UniProtKB-KW"/>
</dbReference>
<organism evidence="6 7">
    <name type="scientific">Paraburkholderia polaris</name>
    <dbReference type="NCBI Taxonomy" id="2728848"/>
    <lineage>
        <taxon>Bacteria</taxon>
        <taxon>Pseudomonadati</taxon>
        <taxon>Pseudomonadota</taxon>
        <taxon>Betaproteobacteria</taxon>
        <taxon>Burkholderiales</taxon>
        <taxon>Burkholderiaceae</taxon>
        <taxon>Paraburkholderia</taxon>
    </lineage>
</organism>
<keyword evidence="3" id="KW-0547">Nucleotide-binding</keyword>
<dbReference type="PANTHER" id="PTHR11055">
    <property type="entry name" value="BIFUNCTIONAL 3'-PHOSPHOADENOSINE 5'-PHOSPHOSULFATE SYNTHASE"/>
    <property type="match status" value="1"/>
</dbReference>
<dbReference type="Pfam" id="PF01583">
    <property type="entry name" value="APS_kinase"/>
    <property type="match status" value="1"/>
</dbReference>
<name>A0A848IS45_9BURK</name>
<dbReference type="InterPro" id="IPR027417">
    <property type="entry name" value="P-loop_NTPase"/>
</dbReference>
<comment type="pathway">
    <text evidence="1">Sulfur metabolism; hydrogen sulfide biosynthesis; sulfite from sulfate: step 2/3.</text>
</comment>
<evidence type="ECO:0000313" key="7">
    <source>
        <dbReference type="Proteomes" id="UP000544134"/>
    </source>
</evidence>